<feature type="transmembrane region" description="Helical" evidence="9">
    <location>
        <begin position="356"/>
        <end position="383"/>
    </location>
</feature>
<evidence type="ECO:0000256" key="2">
    <source>
        <dbReference type="ARBA" id="ARBA00009137"/>
    </source>
</evidence>
<dbReference type="PANTHER" id="PTHR32024:SF2">
    <property type="entry name" value="TRK SYSTEM POTASSIUM UPTAKE PROTEIN TRKG-RELATED"/>
    <property type="match status" value="1"/>
</dbReference>
<feature type="transmembrane region" description="Helical" evidence="9">
    <location>
        <begin position="314"/>
        <end position="336"/>
    </location>
</feature>
<evidence type="ECO:0000313" key="11">
    <source>
        <dbReference type="Proteomes" id="UP000051184"/>
    </source>
</evidence>
<dbReference type="Pfam" id="PF02386">
    <property type="entry name" value="TrkH"/>
    <property type="match status" value="1"/>
</dbReference>
<evidence type="ECO:0000256" key="9">
    <source>
        <dbReference type="SAM" id="Phobius"/>
    </source>
</evidence>
<dbReference type="EMBL" id="CYUE01000012">
    <property type="protein sequence ID" value="CUK25337.1"/>
    <property type="molecule type" value="Genomic_DNA"/>
</dbReference>
<feature type="transmembrane region" description="Helical" evidence="9">
    <location>
        <begin position="245"/>
        <end position="264"/>
    </location>
</feature>
<organism evidence="10 11">
    <name type="scientific">Cognatishimia activa</name>
    <dbReference type="NCBI Taxonomy" id="1715691"/>
    <lineage>
        <taxon>Bacteria</taxon>
        <taxon>Pseudomonadati</taxon>
        <taxon>Pseudomonadota</taxon>
        <taxon>Alphaproteobacteria</taxon>
        <taxon>Rhodobacterales</taxon>
        <taxon>Paracoccaceae</taxon>
        <taxon>Cognatishimia</taxon>
    </lineage>
</organism>
<keyword evidence="8 9" id="KW-0472">Membrane</keyword>
<feature type="transmembrane region" description="Helical" evidence="9">
    <location>
        <begin position="414"/>
        <end position="440"/>
    </location>
</feature>
<dbReference type="GO" id="GO:0005886">
    <property type="term" value="C:plasma membrane"/>
    <property type="evidence" value="ECO:0007669"/>
    <property type="project" value="UniProtKB-SubCell"/>
</dbReference>
<keyword evidence="4" id="KW-1003">Cell membrane</keyword>
<sequence length="506" mass="54868">MIRAIQNIPLILQFAGISGLAMFLPAIYALRLEDFHEARSFFYGGILTLFATSLIAVTLREPEGRDVRLQRYLLALFGAYTVLPIVLAFPFYEALRTTSFLNAYLEMVSCLTTTGLVLFDEPSRLSPALHLWRSLVGWMGGMMMWVAAVAVFSPLSLGGFEVTTRGETGQYNEQGQRLGSLDPGKRWRRTAVHLLPIYIGLTAVLWILQMVIGERALTAATHAMSVMATSGISNVGGVQNASTGLGGEVLVFLFMFFALSRQTFATDLGATRRGRLFDDPEFRFGLFLIAIVPTLLLLRHWYGAIEVDEEANVLAAFRAAWGSVFTVLSFLTTTGFESAEWQTAQNWSGLGTPGLILLGLAMVGGGVATTAGGVKLLRVYALYLQGLREMERLVHPNSVSTTGMRSRRIRSKGALIAWVFFMLAALSMTAVTLLLTGLGIGFQDGIVLAISALSTTGPLAQSAVSVPIDILGESWGVKAVLSAAMVLGRLETLAIIALLSPNLWQK</sequence>
<keyword evidence="6 9" id="KW-1133">Transmembrane helix</keyword>
<feature type="transmembrane region" description="Helical" evidence="9">
    <location>
        <begin position="7"/>
        <end position="29"/>
    </location>
</feature>
<dbReference type="GO" id="GO:0008324">
    <property type="term" value="F:monoatomic cation transmembrane transporter activity"/>
    <property type="evidence" value="ECO:0007669"/>
    <property type="project" value="InterPro"/>
</dbReference>
<dbReference type="OrthoDB" id="7818483at2"/>
<dbReference type="InterPro" id="IPR003445">
    <property type="entry name" value="Cat_transpt"/>
</dbReference>
<evidence type="ECO:0000313" key="10">
    <source>
        <dbReference type="EMBL" id="CUK25337.1"/>
    </source>
</evidence>
<dbReference type="RefSeq" id="WP_058314311.1">
    <property type="nucleotide sequence ID" value="NZ_CYTO01000024.1"/>
</dbReference>
<feature type="transmembrane region" description="Helical" evidence="9">
    <location>
        <begin position="41"/>
        <end position="60"/>
    </location>
</feature>
<keyword evidence="5 9" id="KW-0812">Transmembrane</keyword>
<keyword evidence="3" id="KW-0813">Transport</keyword>
<protein>
    <submittedName>
        <fullName evidence="10">Trk system potassium uptake protein TrkG</fullName>
    </submittedName>
</protein>
<keyword evidence="11" id="KW-1185">Reference proteome</keyword>
<evidence type="ECO:0000256" key="6">
    <source>
        <dbReference type="ARBA" id="ARBA00022989"/>
    </source>
</evidence>
<dbReference type="Proteomes" id="UP000051184">
    <property type="component" value="Unassembled WGS sequence"/>
</dbReference>
<comment type="subcellular location">
    <subcellularLocation>
        <location evidence="1">Cell membrane</location>
        <topology evidence="1">Multi-pass membrane protein</topology>
    </subcellularLocation>
</comment>
<reference evidence="11" key="1">
    <citation type="submission" date="2015-09" db="EMBL/GenBank/DDBJ databases">
        <authorList>
            <person name="Rodrigo-Torres Lidia"/>
            <person name="Arahal R.David."/>
        </authorList>
    </citation>
    <scope>NUCLEOTIDE SEQUENCE [LARGE SCALE GENOMIC DNA]</scope>
    <source>
        <strain evidence="11">CECT 5114</strain>
    </source>
</reference>
<evidence type="ECO:0000256" key="5">
    <source>
        <dbReference type="ARBA" id="ARBA00022692"/>
    </source>
</evidence>
<feature type="transmembrane region" description="Helical" evidence="9">
    <location>
        <begin position="284"/>
        <end position="302"/>
    </location>
</feature>
<keyword evidence="7" id="KW-0406">Ion transport</keyword>
<dbReference type="PANTHER" id="PTHR32024">
    <property type="entry name" value="TRK SYSTEM POTASSIUM UPTAKE PROTEIN TRKG-RELATED"/>
    <property type="match status" value="1"/>
</dbReference>
<name>A0A0P1INX6_9RHOB</name>
<dbReference type="STRING" id="1715691.TA5113_02796"/>
<comment type="similarity">
    <text evidence="2">Belongs to the TrkH potassium transport family.</text>
</comment>
<evidence type="ECO:0000256" key="3">
    <source>
        <dbReference type="ARBA" id="ARBA00022448"/>
    </source>
</evidence>
<gene>
    <name evidence="10" type="primary">trkG</name>
    <name evidence="10" type="ORF">TA5114_01135</name>
</gene>
<evidence type="ECO:0000256" key="7">
    <source>
        <dbReference type="ARBA" id="ARBA00023065"/>
    </source>
</evidence>
<feature type="transmembrane region" description="Helical" evidence="9">
    <location>
        <begin position="131"/>
        <end position="152"/>
    </location>
</feature>
<dbReference type="GO" id="GO:0030001">
    <property type="term" value="P:metal ion transport"/>
    <property type="evidence" value="ECO:0007669"/>
    <property type="project" value="UniProtKB-ARBA"/>
</dbReference>
<proteinExistence type="inferred from homology"/>
<feature type="transmembrane region" description="Helical" evidence="9">
    <location>
        <begin position="72"/>
        <end position="92"/>
    </location>
</feature>
<evidence type="ECO:0000256" key="1">
    <source>
        <dbReference type="ARBA" id="ARBA00004651"/>
    </source>
</evidence>
<accession>A0A0P1INX6</accession>
<evidence type="ECO:0000256" key="4">
    <source>
        <dbReference type="ARBA" id="ARBA00022475"/>
    </source>
</evidence>
<feature type="transmembrane region" description="Helical" evidence="9">
    <location>
        <begin position="190"/>
        <end position="208"/>
    </location>
</feature>
<evidence type="ECO:0000256" key="8">
    <source>
        <dbReference type="ARBA" id="ARBA00023136"/>
    </source>
</evidence>
<dbReference type="AlphaFoldDB" id="A0A0P1INX6"/>